<dbReference type="Proteomes" id="UP000692954">
    <property type="component" value="Unassembled WGS sequence"/>
</dbReference>
<accession>A0A8S1QZE3</accession>
<evidence type="ECO:0000313" key="1">
    <source>
        <dbReference type="EMBL" id="CAD8121191.1"/>
    </source>
</evidence>
<sequence length="154" mass="18644">MKFQHLVQLNMVIQLQFVQKKVIYIKFHQNMVKYYNNGNLFIKMKSYLFDMMKIIKCYILFQQRNFKYLPLTQLNACQCKFYKNKWPIRQLTVNIKVDQLLVMRFYINLKFGILLQNNAMVTSMIFCDCLPLLTIETNKADIFIFQLVQKNDKL</sequence>
<protein>
    <submittedName>
        <fullName evidence="1">Uncharacterized protein</fullName>
    </submittedName>
</protein>
<organism evidence="1 2">
    <name type="scientific">Paramecium sonneborni</name>
    <dbReference type="NCBI Taxonomy" id="65129"/>
    <lineage>
        <taxon>Eukaryota</taxon>
        <taxon>Sar</taxon>
        <taxon>Alveolata</taxon>
        <taxon>Ciliophora</taxon>
        <taxon>Intramacronucleata</taxon>
        <taxon>Oligohymenophorea</taxon>
        <taxon>Peniculida</taxon>
        <taxon>Parameciidae</taxon>
        <taxon>Paramecium</taxon>
    </lineage>
</organism>
<dbReference type="EMBL" id="CAJJDN010000130">
    <property type="protein sequence ID" value="CAD8121191.1"/>
    <property type="molecule type" value="Genomic_DNA"/>
</dbReference>
<keyword evidence="2" id="KW-1185">Reference proteome</keyword>
<evidence type="ECO:0000313" key="2">
    <source>
        <dbReference type="Proteomes" id="UP000692954"/>
    </source>
</evidence>
<proteinExistence type="predicted"/>
<comment type="caution">
    <text evidence="1">The sequence shown here is derived from an EMBL/GenBank/DDBJ whole genome shotgun (WGS) entry which is preliminary data.</text>
</comment>
<dbReference type="AlphaFoldDB" id="A0A8S1QZE3"/>
<name>A0A8S1QZE3_9CILI</name>
<gene>
    <name evidence="1" type="ORF">PSON_ATCC_30995.1.T1300121</name>
</gene>
<reference evidence="1" key="1">
    <citation type="submission" date="2021-01" db="EMBL/GenBank/DDBJ databases">
        <authorList>
            <consortium name="Genoscope - CEA"/>
            <person name="William W."/>
        </authorList>
    </citation>
    <scope>NUCLEOTIDE SEQUENCE</scope>
</reference>